<sequence>MLFSKIVEDPKILTYLNERNLLKQYKKAKTFLLLWLYANVDFWLREPKKDEIYYFRINKQFRAYCIIEKQELRIYKIDNHQN</sequence>
<proteinExistence type="predicted"/>
<evidence type="ECO:0000313" key="1">
    <source>
        <dbReference type="EMBL" id="EKD65985.1"/>
    </source>
</evidence>
<reference evidence="1" key="1">
    <citation type="journal article" date="2012" name="Science">
        <title>Fermentation, hydrogen, and sulfur metabolism in multiple uncultivated bacterial phyla.</title>
        <authorList>
            <person name="Wrighton K.C."/>
            <person name="Thomas B.C."/>
            <person name="Sharon I."/>
            <person name="Miller C.S."/>
            <person name="Castelle C.J."/>
            <person name="VerBerkmoes N.C."/>
            <person name="Wilkins M.J."/>
            <person name="Hettich R.L."/>
            <person name="Lipton M.S."/>
            <person name="Williams K.H."/>
            <person name="Long P.E."/>
            <person name="Banfield J.F."/>
        </authorList>
    </citation>
    <scope>NUCLEOTIDE SEQUENCE [LARGE SCALE GENOMIC DNA]</scope>
</reference>
<dbReference type="EMBL" id="AMFJ01021656">
    <property type="protein sequence ID" value="EKD65985.1"/>
    <property type="molecule type" value="Genomic_DNA"/>
</dbReference>
<organism evidence="1">
    <name type="scientific">uncultured bacterium</name>
    <name type="common">gcode 4</name>
    <dbReference type="NCBI Taxonomy" id="1234023"/>
    <lineage>
        <taxon>Bacteria</taxon>
        <taxon>environmental samples</taxon>
    </lineage>
</organism>
<protein>
    <submittedName>
        <fullName evidence="1">Uncharacterized protein</fullName>
    </submittedName>
</protein>
<gene>
    <name evidence="1" type="ORF">ACD_49C00070G0009</name>
</gene>
<comment type="caution">
    <text evidence="1">The sequence shown here is derived from an EMBL/GenBank/DDBJ whole genome shotgun (WGS) entry which is preliminary data.</text>
</comment>
<accession>K2AD64</accession>
<dbReference type="AlphaFoldDB" id="K2AD64"/>
<name>K2AD64_9BACT</name>